<dbReference type="PRINTS" id="PR00344">
    <property type="entry name" value="BCTRLSENSOR"/>
</dbReference>
<reference evidence="14" key="1">
    <citation type="submission" date="2018-09" db="EMBL/GenBank/DDBJ databases">
        <title>Murine metabolic-syndrome-specific gut microbial biobank.</title>
        <authorList>
            <person name="Liu C."/>
        </authorList>
    </citation>
    <scope>NUCLEOTIDE SEQUENCE</scope>
    <source>
        <strain evidence="14">D42-62</strain>
    </source>
</reference>
<dbReference type="InterPro" id="IPR005467">
    <property type="entry name" value="His_kinase_dom"/>
</dbReference>
<evidence type="ECO:0000256" key="7">
    <source>
        <dbReference type="ARBA" id="ARBA00022777"/>
    </source>
</evidence>
<dbReference type="CDD" id="cd06225">
    <property type="entry name" value="HAMP"/>
    <property type="match status" value="1"/>
</dbReference>
<comment type="catalytic activity">
    <reaction evidence="1">
        <text>ATP + protein L-histidine = ADP + protein N-phospho-L-histidine.</text>
        <dbReference type="EC" id="2.7.13.3"/>
    </reaction>
</comment>
<protein>
    <recommendedName>
        <fullName evidence="3">histidine kinase</fullName>
        <ecNumber evidence="3">2.7.13.3</ecNumber>
    </recommendedName>
</protein>
<keyword evidence="4" id="KW-0597">Phosphoprotein</keyword>
<dbReference type="InterPro" id="IPR003660">
    <property type="entry name" value="HAMP_dom"/>
</dbReference>
<evidence type="ECO:0000256" key="2">
    <source>
        <dbReference type="ARBA" id="ARBA00004141"/>
    </source>
</evidence>
<dbReference type="SUPFAM" id="SSF55874">
    <property type="entry name" value="ATPase domain of HSP90 chaperone/DNA topoisomerase II/histidine kinase"/>
    <property type="match status" value="1"/>
</dbReference>
<keyword evidence="15" id="KW-1185">Reference proteome</keyword>
<dbReference type="Pfam" id="PF00512">
    <property type="entry name" value="HisKA"/>
    <property type="match status" value="1"/>
</dbReference>
<dbReference type="InterPro" id="IPR004358">
    <property type="entry name" value="Sig_transdc_His_kin-like_C"/>
</dbReference>
<evidence type="ECO:0000256" key="10">
    <source>
        <dbReference type="ARBA" id="ARBA00023136"/>
    </source>
</evidence>
<organism evidence="14 15">
    <name type="scientific">Parablautia muri</name>
    <dbReference type="NCBI Taxonomy" id="2320879"/>
    <lineage>
        <taxon>Bacteria</taxon>
        <taxon>Bacillati</taxon>
        <taxon>Bacillota</taxon>
        <taxon>Clostridia</taxon>
        <taxon>Lachnospirales</taxon>
        <taxon>Lachnospiraceae</taxon>
        <taxon>Parablautia</taxon>
    </lineage>
</organism>
<dbReference type="PROSITE" id="PS50109">
    <property type="entry name" value="HIS_KIN"/>
    <property type="match status" value="1"/>
</dbReference>
<evidence type="ECO:0000256" key="5">
    <source>
        <dbReference type="ARBA" id="ARBA00022679"/>
    </source>
</evidence>
<dbReference type="GO" id="GO:0000155">
    <property type="term" value="F:phosphorelay sensor kinase activity"/>
    <property type="evidence" value="ECO:0007669"/>
    <property type="project" value="InterPro"/>
</dbReference>
<keyword evidence="7 14" id="KW-0418">Kinase</keyword>
<evidence type="ECO:0000313" key="15">
    <source>
        <dbReference type="Proteomes" id="UP001154420"/>
    </source>
</evidence>
<accession>A0A9X5BDP1</accession>
<dbReference type="Gene3D" id="1.10.287.130">
    <property type="match status" value="1"/>
</dbReference>
<keyword evidence="9" id="KW-0902">Two-component regulatory system</keyword>
<dbReference type="SMART" id="SM00304">
    <property type="entry name" value="HAMP"/>
    <property type="match status" value="1"/>
</dbReference>
<dbReference type="AlphaFoldDB" id="A0A9X5BDP1"/>
<keyword evidence="8 11" id="KW-1133">Transmembrane helix</keyword>
<dbReference type="Proteomes" id="UP001154420">
    <property type="component" value="Unassembled WGS sequence"/>
</dbReference>
<feature type="transmembrane region" description="Helical" evidence="11">
    <location>
        <begin position="80"/>
        <end position="107"/>
    </location>
</feature>
<dbReference type="Gene3D" id="6.10.340.10">
    <property type="match status" value="1"/>
</dbReference>
<keyword evidence="5" id="KW-0808">Transferase</keyword>
<dbReference type="InterPro" id="IPR003661">
    <property type="entry name" value="HisK_dim/P_dom"/>
</dbReference>
<evidence type="ECO:0000259" key="12">
    <source>
        <dbReference type="PROSITE" id="PS50109"/>
    </source>
</evidence>
<dbReference type="EMBL" id="QZDT01000005">
    <property type="protein sequence ID" value="NBJ92071.1"/>
    <property type="molecule type" value="Genomic_DNA"/>
</dbReference>
<evidence type="ECO:0000256" key="8">
    <source>
        <dbReference type="ARBA" id="ARBA00022989"/>
    </source>
</evidence>
<sequence length="389" mass="43955">MNLSLRKSIVLYLTVFTVLALFLSSVTAYLCSHRIEAIRDSYPVRGERYYLTNEKGEQLGEGTFISKSRVPLSKEDERRIAVLEFLIVGAAPVYSALCIFAAAMLFYSGKLKRPLQELREASEKISRNDLELVVAYDSADELGQLCGSFEAMRSALAENFAKMWRQIEDRKQLNAVFAHELRTPLTVLKGYDEILENSPELQTRNMAVTMGKHIGRLEHYVEGMSRSRRLEDMQPEYRINLPHELLDSIRESGDMECKAYGKELKFQSRISEHGLLVDKDWILQVCNNLLSNAIRYADKVITISVMEREDGILLQVMDDGSGFSAKGLEKAVNPYYTEEKGNDGHFGLGLSICKMLCERHGGCLKVENHTTGARVTAFFGVKKTLPKVS</sequence>
<dbReference type="EC" id="2.7.13.3" evidence="3"/>
<dbReference type="SMART" id="SM00388">
    <property type="entry name" value="HisKA"/>
    <property type="match status" value="1"/>
</dbReference>
<dbReference type="InterPro" id="IPR036097">
    <property type="entry name" value="HisK_dim/P_sf"/>
</dbReference>
<dbReference type="PANTHER" id="PTHR45528:SF8">
    <property type="entry name" value="HISTIDINE KINASE"/>
    <property type="match status" value="1"/>
</dbReference>
<evidence type="ECO:0000256" key="11">
    <source>
        <dbReference type="SAM" id="Phobius"/>
    </source>
</evidence>
<dbReference type="CDD" id="cd00082">
    <property type="entry name" value="HisKA"/>
    <property type="match status" value="1"/>
</dbReference>
<dbReference type="OrthoDB" id="84942at2"/>
<gene>
    <name evidence="14" type="ORF">D5281_05580</name>
</gene>
<dbReference type="InterPro" id="IPR003594">
    <property type="entry name" value="HATPase_dom"/>
</dbReference>
<dbReference type="SUPFAM" id="SSF47384">
    <property type="entry name" value="Homodimeric domain of signal transducing histidine kinase"/>
    <property type="match status" value="1"/>
</dbReference>
<dbReference type="PANTHER" id="PTHR45528">
    <property type="entry name" value="SENSOR HISTIDINE KINASE CPXA"/>
    <property type="match status" value="1"/>
</dbReference>
<proteinExistence type="predicted"/>
<dbReference type="PROSITE" id="PS50885">
    <property type="entry name" value="HAMP"/>
    <property type="match status" value="1"/>
</dbReference>
<evidence type="ECO:0000313" key="14">
    <source>
        <dbReference type="EMBL" id="NBJ92071.1"/>
    </source>
</evidence>
<dbReference type="SMART" id="SM00387">
    <property type="entry name" value="HATPase_c"/>
    <property type="match status" value="1"/>
</dbReference>
<feature type="domain" description="Histidine kinase" evidence="12">
    <location>
        <begin position="176"/>
        <end position="383"/>
    </location>
</feature>
<evidence type="ECO:0000256" key="9">
    <source>
        <dbReference type="ARBA" id="ARBA00023012"/>
    </source>
</evidence>
<name>A0A9X5BDP1_9FIRM</name>
<dbReference type="SUPFAM" id="SSF158472">
    <property type="entry name" value="HAMP domain-like"/>
    <property type="match status" value="1"/>
</dbReference>
<dbReference type="Gene3D" id="3.30.565.10">
    <property type="entry name" value="Histidine kinase-like ATPase, C-terminal domain"/>
    <property type="match status" value="1"/>
</dbReference>
<evidence type="ECO:0000256" key="6">
    <source>
        <dbReference type="ARBA" id="ARBA00022692"/>
    </source>
</evidence>
<evidence type="ECO:0000256" key="1">
    <source>
        <dbReference type="ARBA" id="ARBA00000085"/>
    </source>
</evidence>
<keyword evidence="10 11" id="KW-0472">Membrane</keyword>
<evidence type="ECO:0000256" key="3">
    <source>
        <dbReference type="ARBA" id="ARBA00012438"/>
    </source>
</evidence>
<comment type="subcellular location">
    <subcellularLocation>
        <location evidence="2">Membrane</location>
        <topology evidence="2">Multi-pass membrane protein</topology>
    </subcellularLocation>
</comment>
<dbReference type="InterPro" id="IPR050398">
    <property type="entry name" value="HssS/ArlS-like"/>
</dbReference>
<evidence type="ECO:0000256" key="4">
    <source>
        <dbReference type="ARBA" id="ARBA00022553"/>
    </source>
</evidence>
<feature type="domain" description="HAMP" evidence="13">
    <location>
        <begin position="109"/>
        <end position="161"/>
    </location>
</feature>
<dbReference type="Pfam" id="PF00672">
    <property type="entry name" value="HAMP"/>
    <property type="match status" value="1"/>
</dbReference>
<dbReference type="Pfam" id="PF02518">
    <property type="entry name" value="HATPase_c"/>
    <property type="match status" value="1"/>
</dbReference>
<comment type="caution">
    <text evidence="14">The sequence shown here is derived from an EMBL/GenBank/DDBJ whole genome shotgun (WGS) entry which is preliminary data.</text>
</comment>
<dbReference type="CDD" id="cd00075">
    <property type="entry name" value="HATPase"/>
    <property type="match status" value="1"/>
</dbReference>
<keyword evidence="6 11" id="KW-0812">Transmembrane</keyword>
<dbReference type="GO" id="GO:0005886">
    <property type="term" value="C:plasma membrane"/>
    <property type="evidence" value="ECO:0007669"/>
    <property type="project" value="TreeGrafter"/>
</dbReference>
<dbReference type="InterPro" id="IPR036890">
    <property type="entry name" value="HATPase_C_sf"/>
</dbReference>
<evidence type="ECO:0000259" key="13">
    <source>
        <dbReference type="PROSITE" id="PS50885"/>
    </source>
</evidence>